<dbReference type="AlphaFoldDB" id="A0A1E7F1T1"/>
<proteinExistence type="predicted"/>
<gene>
    <name evidence="2" type="ORF">FRACYDRAFT_244288</name>
</gene>
<evidence type="ECO:0000256" key="1">
    <source>
        <dbReference type="SAM" id="MobiDB-lite"/>
    </source>
</evidence>
<dbReference type="EMBL" id="KV784365">
    <property type="protein sequence ID" value="OEU12066.1"/>
    <property type="molecule type" value="Genomic_DNA"/>
</dbReference>
<dbReference type="InParanoid" id="A0A1E7F1T1"/>
<feature type="compositionally biased region" description="Low complexity" evidence="1">
    <location>
        <begin position="1"/>
        <end position="17"/>
    </location>
</feature>
<evidence type="ECO:0000313" key="3">
    <source>
        <dbReference type="Proteomes" id="UP000095751"/>
    </source>
</evidence>
<reference evidence="2 3" key="1">
    <citation type="submission" date="2016-09" db="EMBL/GenBank/DDBJ databases">
        <title>Extensive genetic diversity and differential bi-allelic expression allows diatom success in the polar Southern Ocean.</title>
        <authorList>
            <consortium name="DOE Joint Genome Institute"/>
            <person name="Mock T."/>
            <person name="Otillar R.P."/>
            <person name="Strauss J."/>
            <person name="Dupont C."/>
            <person name="Frickenhaus S."/>
            <person name="Maumus F."/>
            <person name="Mcmullan M."/>
            <person name="Sanges R."/>
            <person name="Schmutz J."/>
            <person name="Toseland A."/>
            <person name="Valas R."/>
            <person name="Veluchamy A."/>
            <person name="Ward B.J."/>
            <person name="Allen A."/>
            <person name="Barry K."/>
            <person name="Falciatore A."/>
            <person name="Ferrante M."/>
            <person name="Fortunato A.E."/>
            <person name="Gloeckner G."/>
            <person name="Gruber A."/>
            <person name="Hipkin R."/>
            <person name="Janech M."/>
            <person name="Kroth P."/>
            <person name="Leese F."/>
            <person name="Lindquist E."/>
            <person name="Lyon B.R."/>
            <person name="Martin J."/>
            <person name="Mayer C."/>
            <person name="Parker M."/>
            <person name="Quesneville H."/>
            <person name="Raymond J."/>
            <person name="Uhlig C."/>
            <person name="Valentin K.U."/>
            <person name="Worden A.Z."/>
            <person name="Armbrust E.V."/>
            <person name="Bowler C."/>
            <person name="Green B."/>
            <person name="Moulton V."/>
            <person name="Van Oosterhout C."/>
            <person name="Grigoriev I."/>
        </authorList>
    </citation>
    <scope>NUCLEOTIDE SEQUENCE [LARGE SCALE GENOMIC DNA]</scope>
    <source>
        <strain evidence="2 3">CCMP1102</strain>
    </source>
</reference>
<organism evidence="2 3">
    <name type="scientific">Fragilariopsis cylindrus CCMP1102</name>
    <dbReference type="NCBI Taxonomy" id="635003"/>
    <lineage>
        <taxon>Eukaryota</taxon>
        <taxon>Sar</taxon>
        <taxon>Stramenopiles</taxon>
        <taxon>Ochrophyta</taxon>
        <taxon>Bacillariophyta</taxon>
        <taxon>Bacillariophyceae</taxon>
        <taxon>Bacillariophycidae</taxon>
        <taxon>Bacillariales</taxon>
        <taxon>Bacillariaceae</taxon>
        <taxon>Fragilariopsis</taxon>
    </lineage>
</organism>
<dbReference type="Proteomes" id="UP000095751">
    <property type="component" value="Unassembled WGS sequence"/>
</dbReference>
<sequence>MPLPSSSISTSISSSYSHMRPSDWSRQNLNRIEQFCIQCRESVPVRPNAFHIATIDSPDDEQQQPNQKQKQTDDYTHFFRSMFIKYAGRSERKYTRFHKGTLVEINADLRSNYGFFADSDVPLIASGFFQTKAASRFVKVRLAIEKQFSGSCCRQRHVSIC</sequence>
<dbReference type="KEGG" id="fcy:FRACYDRAFT_244288"/>
<name>A0A1E7F1T1_9STRA</name>
<accession>A0A1E7F1T1</accession>
<evidence type="ECO:0000313" key="2">
    <source>
        <dbReference type="EMBL" id="OEU12066.1"/>
    </source>
</evidence>
<feature type="region of interest" description="Disordered" evidence="1">
    <location>
        <begin position="1"/>
        <end position="23"/>
    </location>
</feature>
<keyword evidence="3" id="KW-1185">Reference proteome</keyword>
<protein>
    <submittedName>
        <fullName evidence="2">Uncharacterized protein</fullName>
    </submittedName>
</protein>